<dbReference type="InterPro" id="IPR032274">
    <property type="entry name" value="DUF4835"/>
</dbReference>
<dbReference type="RefSeq" id="WP_068761967.1">
    <property type="nucleotide sequence ID" value="NZ_LXIE01000021.1"/>
</dbReference>
<protein>
    <recommendedName>
        <fullName evidence="4">DUF4835 domain-containing protein</fullName>
    </recommendedName>
</protein>
<dbReference type="EMBL" id="LXIE01000021">
    <property type="protein sequence ID" value="OAD91237.1"/>
    <property type="molecule type" value="Genomic_DNA"/>
</dbReference>
<reference evidence="2 3" key="1">
    <citation type="submission" date="2016-05" db="EMBL/GenBank/DDBJ databases">
        <title>Genome sequencing of Vitellibacter soesokkakensis RSSK-12.</title>
        <authorList>
            <person name="Thevarajoo S."/>
            <person name="Selvaratnam C."/>
            <person name="Goh K.M."/>
            <person name="Chan K.-G."/>
            <person name="Chong C.S."/>
        </authorList>
    </citation>
    <scope>NUCLEOTIDE SEQUENCE [LARGE SCALE GENOMIC DNA]</scope>
    <source>
        <strain evidence="2 3">RSSK-12</strain>
    </source>
</reference>
<gene>
    <name evidence="2" type="ORF">A7A78_12705</name>
</gene>
<keyword evidence="1" id="KW-0732">Signal</keyword>
<evidence type="ECO:0000313" key="3">
    <source>
        <dbReference type="Proteomes" id="UP000077552"/>
    </source>
</evidence>
<dbReference type="STRING" id="1385699.A7A78_12705"/>
<name>A0A1A9LDT6_9FLAO</name>
<organism evidence="2 3">
    <name type="scientific">Aequorivita soesokkakensis</name>
    <dbReference type="NCBI Taxonomy" id="1385699"/>
    <lineage>
        <taxon>Bacteria</taxon>
        <taxon>Pseudomonadati</taxon>
        <taxon>Bacteroidota</taxon>
        <taxon>Flavobacteriia</taxon>
        <taxon>Flavobacteriales</taxon>
        <taxon>Flavobacteriaceae</taxon>
        <taxon>Aequorivita</taxon>
    </lineage>
</organism>
<dbReference type="AlphaFoldDB" id="A0A1A9LDT6"/>
<proteinExistence type="predicted"/>
<comment type="caution">
    <text evidence="2">The sequence shown here is derived from an EMBL/GenBank/DDBJ whole genome shotgun (WGS) entry which is preliminary data.</text>
</comment>
<feature type="chain" id="PRO_5008392117" description="DUF4835 domain-containing protein" evidence="1">
    <location>
        <begin position="20"/>
        <end position="296"/>
    </location>
</feature>
<evidence type="ECO:0008006" key="4">
    <source>
        <dbReference type="Google" id="ProtNLM"/>
    </source>
</evidence>
<dbReference type="Pfam" id="PF16119">
    <property type="entry name" value="DUF4835"/>
    <property type="match status" value="1"/>
</dbReference>
<dbReference type="OrthoDB" id="9773381at2"/>
<evidence type="ECO:0000313" key="2">
    <source>
        <dbReference type="EMBL" id="OAD91237.1"/>
    </source>
</evidence>
<accession>A0A1A9LDT6</accession>
<dbReference type="Proteomes" id="UP000077552">
    <property type="component" value="Unassembled WGS sequence"/>
</dbReference>
<keyword evidence="3" id="KW-1185">Reference proteome</keyword>
<evidence type="ECO:0000256" key="1">
    <source>
        <dbReference type="SAM" id="SignalP"/>
    </source>
</evidence>
<sequence length="296" mass="34055">MRKILLFLLFSVAVFSVNAQELNCTVNIDAEQTGQPNLQIFRTLETQLLEFVNKTKWTDKEYKNQERIDCNMTLVISQYDGDTFTATLQVQSSRPVFDSTYDSPVYNYYDKQVSFNYKEYEPLNFNMNSFGSNLVSVVAFHIYTVLGLDADTYMPNGGEQYFEIAKQITNTAASSNFQGWKANDGTQSRFRYNDALLSSVYKEFHDAMYQYHREGLDIMSTNPKDAKQKIAEAINKLKGINDRRPNSFLVRTFFDAKSDEIQAIFSGGPQVDITKLVENLNRMAPTKQTNWAEIKF</sequence>
<feature type="signal peptide" evidence="1">
    <location>
        <begin position="1"/>
        <end position="19"/>
    </location>
</feature>